<dbReference type="GeneID" id="54283132"/>
<proteinExistence type="predicted"/>
<name>A0A6A5Y1W9_9PLEO</name>
<reference evidence="1" key="1">
    <citation type="journal article" date="2020" name="Stud. Mycol.">
        <title>101 Dothideomycetes genomes: a test case for predicting lifestyles and emergence of pathogens.</title>
        <authorList>
            <person name="Haridas S."/>
            <person name="Albert R."/>
            <person name="Binder M."/>
            <person name="Bloem J."/>
            <person name="Labutti K."/>
            <person name="Salamov A."/>
            <person name="Andreopoulos B."/>
            <person name="Baker S."/>
            <person name="Barry K."/>
            <person name="Bills G."/>
            <person name="Bluhm B."/>
            <person name="Cannon C."/>
            <person name="Castanera R."/>
            <person name="Culley D."/>
            <person name="Daum C."/>
            <person name="Ezra D."/>
            <person name="Gonzalez J."/>
            <person name="Henrissat B."/>
            <person name="Kuo A."/>
            <person name="Liang C."/>
            <person name="Lipzen A."/>
            <person name="Lutzoni F."/>
            <person name="Magnuson J."/>
            <person name="Mondo S."/>
            <person name="Nolan M."/>
            <person name="Ohm R."/>
            <person name="Pangilinan J."/>
            <person name="Park H.-J."/>
            <person name="Ramirez L."/>
            <person name="Alfaro M."/>
            <person name="Sun H."/>
            <person name="Tritt A."/>
            <person name="Yoshinaga Y."/>
            <person name="Zwiers L.-H."/>
            <person name="Turgeon B."/>
            <person name="Goodwin S."/>
            <person name="Spatafora J."/>
            <person name="Crous P."/>
            <person name="Grigoriev I."/>
        </authorList>
    </citation>
    <scope>NUCLEOTIDE SEQUENCE</scope>
    <source>
        <strain evidence="1">CBS 175.79</strain>
    </source>
</reference>
<evidence type="ECO:0000313" key="1">
    <source>
        <dbReference type="EMBL" id="KAF2019226.1"/>
    </source>
</evidence>
<dbReference type="RefSeq" id="XP_033387565.1">
    <property type="nucleotide sequence ID" value="XM_033525735.1"/>
</dbReference>
<accession>A0A6A5Y1W9</accession>
<evidence type="ECO:0000313" key="2">
    <source>
        <dbReference type="Proteomes" id="UP000799778"/>
    </source>
</evidence>
<protein>
    <submittedName>
        <fullName evidence="1">Uncharacterized protein</fullName>
    </submittedName>
</protein>
<organism evidence="1 2">
    <name type="scientific">Aaosphaeria arxii CBS 175.79</name>
    <dbReference type="NCBI Taxonomy" id="1450172"/>
    <lineage>
        <taxon>Eukaryota</taxon>
        <taxon>Fungi</taxon>
        <taxon>Dikarya</taxon>
        <taxon>Ascomycota</taxon>
        <taxon>Pezizomycotina</taxon>
        <taxon>Dothideomycetes</taxon>
        <taxon>Pleosporomycetidae</taxon>
        <taxon>Pleosporales</taxon>
        <taxon>Pleosporales incertae sedis</taxon>
        <taxon>Aaosphaeria</taxon>
    </lineage>
</organism>
<dbReference type="Proteomes" id="UP000799778">
    <property type="component" value="Unassembled WGS sequence"/>
</dbReference>
<sequence length="271" mass="31759">MPQQDPDAAAGEERGATDDGAALRDLWAAVRLLRLKGSCGHLYRLWEAYCSVIKPNNALRFRPRSTFAPDSYYQRWGIRYYDVFYGVANPEDYEGLIVDTPVNEDAKMMDAGKIACFLFIGKARQLVHNHPDIYRVSWASQHIHPRRVYFAGRDIGHPYPRRWRHHFIIFYFRNGKHIVFDPAGMGYGIEGHWHEFDEYKEKYFDQQHQLLEIDPDEIESLLAFDNHFVVMKQVLERMSNEQLRDVANRLPGITTQLREIFLAVQQENVQV</sequence>
<keyword evidence="2" id="KW-1185">Reference proteome</keyword>
<gene>
    <name evidence="1" type="ORF">BU24DRAFT_405927</name>
</gene>
<dbReference type="AlphaFoldDB" id="A0A6A5Y1W9"/>
<dbReference type="EMBL" id="ML978067">
    <property type="protein sequence ID" value="KAF2019226.1"/>
    <property type="molecule type" value="Genomic_DNA"/>
</dbReference>